<evidence type="ECO:0000256" key="2">
    <source>
        <dbReference type="SAM" id="SignalP"/>
    </source>
</evidence>
<evidence type="ECO:0000256" key="1">
    <source>
        <dbReference type="SAM" id="MobiDB-lite"/>
    </source>
</evidence>
<feature type="region of interest" description="Disordered" evidence="1">
    <location>
        <begin position="925"/>
        <end position="946"/>
    </location>
</feature>
<proteinExistence type="predicted"/>
<protein>
    <submittedName>
        <fullName evidence="3">Tenascin-X (TN-X) (Hexabrachion-like protein)</fullName>
    </submittedName>
</protein>
<dbReference type="SUPFAM" id="SSF57184">
    <property type="entry name" value="Growth factor receptor domain"/>
    <property type="match status" value="1"/>
</dbReference>
<dbReference type="Proteomes" id="UP001642464">
    <property type="component" value="Unassembled WGS sequence"/>
</dbReference>
<keyword evidence="4" id="KW-1185">Reference proteome</keyword>
<feature type="chain" id="PRO_5046651045" evidence="2">
    <location>
        <begin position="17"/>
        <end position="946"/>
    </location>
</feature>
<gene>
    <name evidence="3" type="ORF">SCF082_LOCUS21477</name>
</gene>
<feature type="non-terminal residue" evidence="3">
    <location>
        <position position="946"/>
    </location>
</feature>
<comment type="caution">
    <text evidence="3">The sequence shown here is derived from an EMBL/GenBank/DDBJ whole genome shotgun (WGS) entry which is preliminary data.</text>
</comment>
<feature type="signal peptide" evidence="2">
    <location>
        <begin position="1"/>
        <end position="16"/>
    </location>
</feature>
<reference evidence="3 4" key="1">
    <citation type="submission" date="2024-02" db="EMBL/GenBank/DDBJ databases">
        <authorList>
            <person name="Chen Y."/>
            <person name="Shah S."/>
            <person name="Dougan E. K."/>
            <person name="Thang M."/>
            <person name="Chan C."/>
        </authorList>
    </citation>
    <scope>NUCLEOTIDE SEQUENCE [LARGE SCALE GENOMIC DNA]</scope>
</reference>
<evidence type="ECO:0000313" key="4">
    <source>
        <dbReference type="Proteomes" id="UP001642464"/>
    </source>
</evidence>
<keyword evidence="2" id="KW-0732">Signal</keyword>
<evidence type="ECO:0000313" key="3">
    <source>
        <dbReference type="EMBL" id="CAK9035837.1"/>
    </source>
</evidence>
<name>A0ABP0LAR4_9DINO</name>
<dbReference type="EMBL" id="CAXAMM010015236">
    <property type="protein sequence ID" value="CAK9035837.1"/>
    <property type="molecule type" value="Genomic_DNA"/>
</dbReference>
<organism evidence="3 4">
    <name type="scientific">Durusdinium trenchii</name>
    <dbReference type="NCBI Taxonomy" id="1381693"/>
    <lineage>
        <taxon>Eukaryota</taxon>
        <taxon>Sar</taxon>
        <taxon>Alveolata</taxon>
        <taxon>Dinophyceae</taxon>
        <taxon>Suessiales</taxon>
        <taxon>Symbiodiniaceae</taxon>
        <taxon>Durusdinium</taxon>
    </lineage>
</organism>
<sequence length="946" mass="101765">MMRKVLQVSLLALVSGYKLKQNQSALDFPLCEGLPLQGPTGGQDEWQCDNLGGELGTTDEFKCTHRYDAGVDGKVYLQCQVHPKTEKLFNCLASKRCIPNGDVKFAGNRCHCDPSTGVAAAGETCKVNHAYECESCLAAFYLAPDKHCKKKLCTCAFGTPAAGADCPIQATAHCASCDSDGGYTMDLDGKTCIEKQCTCAEGTGTAARGKDCPSHHLAKCKSCDAGYIFGADGSTCKMKQCTCLLDGKNAGEGASGISCDTDGMNKCASCDDAAGFAMDPAGSNTCITKRCLCTAGTGAPATGAACESHQANKCISCNTDGGFKMGDDGKTCVCDAGRGFEAADNTCVYKDCSCANGRKAVGVDCPKHLSTKCLSCEAGYRLVKDQCLKNVCTCPDGTAVFGAACDVHDKHQCTTCDKGYELIDGKCVYKICDCPSGTRAEGEDCPKHGDTMCAACDAGFRFKQGKAGCKQNVCTCHDGAAATGADCVKHDEHNCASCKGPGYEIIDKKCVFKVCDCSLGKRAEGADCPAHGDKKCVSCDAGYHLDNGACVANSCSCSNGQAVGGTDCSVHEAHKCSSCDKGYQLIDDKCTWKVCKCANGKEAEGDDCRCHECKTCKSCDAGFRRKKVGKNHLCRANSCTCSDGKAVTGADCDKHKANKCASCDDGYELSSDSCSLRTCTCSNGKGKTGSSCPKQGEEDCQSCTTTGYELTTKNGRSVCTDPIAVMQAVLAKKQSEERTAVAWGDPHVKVFDYKYSSKEDRFTNFHQGWGHSNLNTMEPGTYWLVKTPDNLVSIQGVYGWGWRAVIRRLAVSGAFIRNDRITVHPLKKDGKREPEKGVYYQYAGEKRKQIMSYSGKFEWNNNRKDVNIKYHKTKEGLVSKKRLWRVKMTLPLFVELIINIYKHHVDVVVTMRPIDGMWGDMGNSNGDSGDEMKWNPSNVKKRNPYW</sequence>
<accession>A0ABP0LAR4</accession>
<dbReference type="InterPro" id="IPR009030">
    <property type="entry name" value="Growth_fac_rcpt_cys_sf"/>
</dbReference>